<dbReference type="SUPFAM" id="SSF52129">
    <property type="entry name" value="Caspase-like"/>
    <property type="match status" value="1"/>
</dbReference>
<reference evidence="4" key="1">
    <citation type="submission" date="2023-01" db="EMBL/GenBank/DDBJ databases">
        <title>Whole-genome sequence of Pseudomonas putida NBRC 14671.</title>
        <authorList>
            <person name="Morohoshi T."/>
            <person name="Someya N."/>
        </authorList>
    </citation>
    <scope>NUCLEOTIDE SEQUENCE</scope>
    <source>
        <strain evidence="4">NBRC 14671</strain>
    </source>
</reference>
<dbReference type="Proteomes" id="UP001161257">
    <property type="component" value="Unassembled WGS sequence"/>
</dbReference>
<dbReference type="AlphaFoldDB" id="A0AA37RAN2"/>
<dbReference type="RefSeq" id="WP_284353865.1">
    <property type="nucleotide sequence ID" value="NZ_BSKF01000002.1"/>
</dbReference>
<feature type="domain" description="Peptidase C14 caspase" evidence="3">
    <location>
        <begin position="833"/>
        <end position="1139"/>
    </location>
</feature>
<dbReference type="InterPro" id="IPR017850">
    <property type="entry name" value="Alkaline_phosphatase_core_sf"/>
</dbReference>
<dbReference type="PANTHER" id="PTHR31956:SF1">
    <property type="entry name" value="NON-SPECIFIC PHOSPHOLIPASE C1"/>
    <property type="match status" value="1"/>
</dbReference>
<evidence type="ECO:0000259" key="3">
    <source>
        <dbReference type="Pfam" id="PF00656"/>
    </source>
</evidence>
<dbReference type="GO" id="GO:0009395">
    <property type="term" value="P:phospholipid catabolic process"/>
    <property type="evidence" value="ECO:0007669"/>
    <property type="project" value="TreeGrafter"/>
</dbReference>
<proteinExistence type="predicted"/>
<feature type="region of interest" description="Disordered" evidence="2">
    <location>
        <begin position="1024"/>
        <end position="1046"/>
    </location>
</feature>
<dbReference type="EMBL" id="BSKJ01000004">
    <property type="protein sequence ID" value="GLO35155.1"/>
    <property type="molecule type" value="Genomic_DNA"/>
</dbReference>
<accession>A0AA37RAN2</accession>
<name>A0AA37RAN2_PSEPU</name>
<evidence type="ECO:0000313" key="5">
    <source>
        <dbReference type="Proteomes" id="UP001161257"/>
    </source>
</evidence>
<dbReference type="GO" id="GO:0004197">
    <property type="term" value="F:cysteine-type endopeptidase activity"/>
    <property type="evidence" value="ECO:0007669"/>
    <property type="project" value="InterPro"/>
</dbReference>
<dbReference type="Gene3D" id="3.40.720.10">
    <property type="entry name" value="Alkaline Phosphatase, subunit A"/>
    <property type="match status" value="2"/>
</dbReference>
<sequence length="1156" mass="129924">MAKNWQSEIRHVVVLMMENRSFDHLLGDYKRIAKDCEGVDHKALRTNPLTPASGGPAITLTQAAEQPDDFSLWVPPPYLDVATGLKREGVDLGHEYDDVVKQFNDGVSTSLSAPSMDGFAQNAYMTARSVLKAHKVHAQSIAQRAMNFVPFPTDPAQDPLPAIQGLARHFTVCDRWFCSVPGPTWPNRFFAMLGSCHGRVLMPGEKTMLAGIKSLIAQFGEESIFSLLKANGHDARIYSDGKVPLATLVKEGLRHSSIAAFKEEVLKDALPALAWIEPSYGLLYDTLGPNNSHHPSEDLRLGDHFIGEVFNALMANVDVWKKTLFVLLYDEHGGFYDHVVPPRTVAPDNHAADVTWADIAPFTRLGARVPAILASPWLMPGLVPWNDTLQDDHYTHYDHTSLLAFLCDHFKLPRYKLGKRVEQARHFGEAPVWRTVPVVDKAFRLTTTPPPTYSNVRRTETGLATSIRQVLDTSLAYFDGQNLGQAWKNSARPATQDLTLGKRAIASPDKLEAKLRRLQDLMLNASDPLNTATRLHDTGAVLPKTATEHLRVLCLHGVGHGEAGNGEWTSEPDWQAQWRAAISTNLERNGRRVEPEDIVFLRYDDLFGNGPDFAQIARGLAMLLDEPHERDAAGTRAWGVPVDQMLRWTVGMTVQWLEDATLRTRLCKRLLDTLEQVQPQVILAHSLGSLICYDAFRRAVAKPGTDLNLIDGRVLVSFGSQIAHPVIMREVWAGRVMRLHENGRGIRRWYHLYNPNDRVFTRPITSPDSARIDLTTLFDIPLREDVLDLNHSGAAYLMDDTSQTDLWPQLARSTVANRALEVPAFLSRSGQRKRRALIVGINDYPDAEMRLNGCINDTYLISRMLQESGYDAGDIRLLHDARATRANLEERLEWLMEGTRSGDERLFFYSGHGAQLPASCSSREADRLDETLVLHDFDWNDSSTHFTDKLFRQFYSHLPFSPEGDSARLSVIFDCCYASGMTRGNGRVRGITAPSDIRHRALLWDDAARDWEERRFAQGEAHRDFTQGTDQGRHLPQRQRRSQGCATELRPDDVRQLQRQGRLYGHHGPYLPLLLFAAMENQKASEYEAGAASYGAFTYTLVEQLRRAREAGSTLRFDELIAHVCRVLADRSPGQTPELVGPRNIRSSPCPWRVRQ</sequence>
<dbReference type="GO" id="GO:0006508">
    <property type="term" value="P:proteolysis"/>
    <property type="evidence" value="ECO:0007669"/>
    <property type="project" value="InterPro"/>
</dbReference>
<organism evidence="4 5">
    <name type="scientific">Pseudomonas putida</name>
    <name type="common">Arthrobacter siderocapsulatus</name>
    <dbReference type="NCBI Taxonomy" id="303"/>
    <lineage>
        <taxon>Bacteria</taxon>
        <taxon>Pseudomonadati</taxon>
        <taxon>Pseudomonadota</taxon>
        <taxon>Gammaproteobacteria</taxon>
        <taxon>Pseudomonadales</taxon>
        <taxon>Pseudomonadaceae</taxon>
        <taxon>Pseudomonas</taxon>
    </lineage>
</organism>
<evidence type="ECO:0000256" key="2">
    <source>
        <dbReference type="SAM" id="MobiDB-lite"/>
    </source>
</evidence>
<evidence type="ECO:0000256" key="1">
    <source>
        <dbReference type="ARBA" id="ARBA00022801"/>
    </source>
</evidence>
<dbReference type="Gene3D" id="3.40.50.1460">
    <property type="match status" value="1"/>
</dbReference>
<gene>
    <name evidence="4" type="ORF">PPUN14671_19880</name>
</gene>
<dbReference type="Pfam" id="PF04185">
    <property type="entry name" value="Phosphoesterase"/>
    <property type="match status" value="1"/>
</dbReference>
<comment type="caution">
    <text evidence="4">The sequence shown here is derived from an EMBL/GenBank/DDBJ whole genome shotgun (WGS) entry which is preliminary data.</text>
</comment>
<dbReference type="PANTHER" id="PTHR31956">
    <property type="entry name" value="NON-SPECIFIC PHOSPHOLIPASE C4-RELATED"/>
    <property type="match status" value="1"/>
</dbReference>
<dbReference type="InterPro" id="IPR011600">
    <property type="entry name" value="Pept_C14_caspase"/>
</dbReference>
<dbReference type="InterPro" id="IPR007312">
    <property type="entry name" value="Phosphoesterase"/>
</dbReference>
<dbReference type="Pfam" id="PF00656">
    <property type="entry name" value="Peptidase_C14"/>
    <property type="match status" value="1"/>
</dbReference>
<dbReference type="InterPro" id="IPR029030">
    <property type="entry name" value="Caspase-like_dom_sf"/>
</dbReference>
<keyword evidence="1" id="KW-0378">Hydrolase</keyword>
<protein>
    <recommendedName>
        <fullName evidence="3">Peptidase C14 caspase domain-containing protein</fullName>
    </recommendedName>
</protein>
<dbReference type="GO" id="GO:0042578">
    <property type="term" value="F:phosphoric ester hydrolase activity"/>
    <property type="evidence" value="ECO:0007669"/>
    <property type="project" value="UniProtKB-ARBA"/>
</dbReference>
<evidence type="ECO:0000313" key="4">
    <source>
        <dbReference type="EMBL" id="GLO35155.1"/>
    </source>
</evidence>